<protein>
    <submittedName>
        <fullName evidence="1">Reverse transcriptase</fullName>
    </submittedName>
</protein>
<keyword evidence="1" id="KW-0808">Transferase</keyword>
<dbReference type="GO" id="GO:0003964">
    <property type="term" value="F:RNA-directed DNA polymerase activity"/>
    <property type="evidence" value="ECO:0007669"/>
    <property type="project" value="UniProtKB-KW"/>
</dbReference>
<keyword evidence="2" id="KW-1185">Reference proteome</keyword>
<dbReference type="EMBL" id="BMAU01021394">
    <property type="protein sequence ID" value="GFY30877.1"/>
    <property type="molecule type" value="Genomic_DNA"/>
</dbReference>
<evidence type="ECO:0000313" key="1">
    <source>
        <dbReference type="EMBL" id="GFY30877.1"/>
    </source>
</evidence>
<sequence>MTSKPRSLGKPWEFLATVDTIPKHLERAEDVVRYRLTTGHDFSGVHLHWLDMAADEACPLCGHAIMDDDHLLQCTGLNEYPTDDIVNRY</sequence>
<keyword evidence="1" id="KW-0548">Nucleotidyltransferase</keyword>
<name>A0A8X6W9J1_TRICX</name>
<keyword evidence="1" id="KW-0695">RNA-directed DNA polymerase</keyword>
<comment type="caution">
    <text evidence="1">The sequence shown here is derived from an EMBL/GenBank/DDBJ whole genome shotgun (WGS) entry which is preliminary data.</text>
</comment>
<organism evidence="1 2">
    <name type="scientific">Trichonephila clavipes</name>
    <name type="common">Golden silk orbweaver</name>
    <name type="synonym">Nephila clavipes</name>
    <dbReference type="NCBI Taxonomy" id="2585209"/>
    <lineage>
        <taxon>Eukaryota</taxon>
        <taxon>Metazoa</taxon>
        <taxon>Ecdysozoa</taxon>
        <taxon>Arthropoda</taxon>
        <taxon>Chelicerata</taxon>
        <taxon>Arachnida</taxon>
        <taxon>Araneae</taxon>
        <taxon>Araneomorphae</taxon>
        <taxon>Entelegynae</taxon>
        <taxon>Araneoidea</taxon>
        <taxon>Nephilidae</taxon>
        <taxon>Trichonephila</taxon>
    </lineage>
</organism>
<gene>
    <name evidence="1" type="primary">RF55_23213</name>
    <name evidence="1" type="ORF">TNCV_3120371</name>
</gene>
<dbReference type="AlphaFoldDB" id="A0A8X6W9J1"/>
<reference evidence="1" key="1">
    <citation type="submission" date="2020-08" db="EMBL/GenBank/DDBJ databases">
        <title>Multicomponent nature underlies the extraordinary mechanical properties of spider dragline silk.</title>
        <authorList>
            <person name="Kono N."/>
            <person name="Nakamura H."/>
            <person name="Mori M."/>
            <person name="Yoshida Y."/>
            <person name="Ohtoshi R."/>
            <person name="Malay A.D."/>
            <person name="Moran D.A.P."/>
            <person name="Tomita M."/>
            <person name="Numata K."/>
            <person name="Arakawa K."/>
        </authorList>
    </citation>
    <scope>NUCLEOTIDE SEQUENCE</scope>
</reference>
<dbReference type="Proteomes" id="UP000887159">
    <property type="component" value="Unassembled WGS sequence"/>
</dbReference>
<proteinExistence type="predicted"/>
<accession>A0A8X6W9J1</accession>
<evidence type="ECO:0000313" key="2">
    <source>
        <dbReference type="Proteomes" id="UP000887159"/>
    </source>
</evidence>